<dbReference type="InterPro" id="IPR029058">
    <property type="entry name" value="AB_hydrolase_fold"/>
</dbReference>
<dbReference type="EMBL" id="ML002458">
    <property type="protein sequence ID" value="RKP37702.1"/>
    <property type="molecule type" value="Genomic_DNA"/>
</dbReference>
<evidence type="ECO:0000259" key="1">
    <source>
        <dbReference type="Pfam" id="PF01764"/>
    </source>
</evidence>
<evidence type="ECO:0000313" key="3">
    <source>
        <dbReference type="Proteomes" id="UP000268162"/>
    </source>
</evidence>
<organism evidence="2 3">
    <name type="scientific">Dimargaris cristalligena</name>
    <dbReference type="NCBI Taxonomy" id="215637"/>
    <lineage>
        <taxon>Eukaryota</taxon>
        <taxon>Fungi</taxon>
        <taxon>Fungi incertae sedis</taxon>
        <taxon>Zoopagomycota</taxon>
        <taxon>Kickxellomycotina</taxon>
        <taxon>Dimargaritomycetes</taxon>
        <taxon>Dimargaritales</taxon>
        <taxon>Dimargaritaceae</taxon>
        <taxon>Dimargaris</taxon>
    </lineage>
</organism>
<feature type="domain" description="Fungal lipase-type" evidence="1">
    <location>
        <begin position="98"/>
        <end position="232"/>
    </location>
</feature>
<gene>
    <name evidence="2" type="ORF">BJ085DRAFT_27691</name>
</gene>
<dbReference type="Gene3D" id="3.40.50.1820">
    <property type="entry name" value="alpha/beta hydrolase"/>
    <property type="match status" value="1"/>
</dbReference>
<protein>
    <submittedName>
        <fullName evidence="2">Alpha/Beta hydrolase protein</fullName>
    </submittedName>
</protein>
<dbReference type="CDD" id="cd00519">
    <property type="entry name" value="Lipase_3"/>
    <property type="match status" value="1"/>
</dbReference>
<sequence>MAPSINVIPHMVGRFPVAEVPECDIQRLRLYASWGEWPPDAIQKLLSYSLPDPTLTLFRWFAVSIPSVPLTYNERFASKYQRTVGYVAINHDLTSVCLVFRGTTDIAEALTDMKFLMKRWPKWVKNSHVHAGFLDSFDDVGNRLYCKIRELLHMYPEYHLTIVGHSMGAAIASITAVDFVHRNQHLAHKVRVVTFGKPRVGNQPYIEHYNSLNLDSLSVVNQNDVVPHLPPRLIGYRHEDGEVWIKPGESGRKATYYPQVDNKPNPHGFLSVKPRDFTTKDHHWVWDVEM</sequence>
<dbReference type="PANTHER" id="PTHR45856">
    <property type="entry name" value="ALPHA/BETA-HYDROLASES SUPERFAMILY PROTEIN"/>
    <property type="match status" value="1"/>
</dbReference>
<proteinExistence type="predicted"/>
<dbReference type="PANTHER" id="PTHR45856:SF24">
    <property type="entry name" value="FUNGAL LIPASE-LIKE DOMAIN-CONTAINING PROTEIN"/>
    <property type="match status" value="1"/>
</dbReference>
<dbReference type="GO" id="GO:0006629">
    <property type="term" value="P:lipid metabolic process"/>
    <property type="evidence" value="ECO:0007669"/>
    <property type="project" value="InterPro"/>
</dbReference>
<dbReference type="Proteomes" id="UP000268162">
    <property type="component" value="Unassembled WGS sequence"/>
</dbReference>
<dbReference type="GO" id="GO:0016787">
    <property type="term" value="F:hydrolase activity"/>
    <property type="evidence" value="ECO:0007669"/>
    <property type="project" value="UniProtKB-KW"/>
</dbReference>
<dbReference type="AlphaFoldDB" id="A0A4P9ZXR4"/>
<dbReference type="SUPFAM" id="SSF53474">
    <property type="entry name" value="alpha/beta-Hydrolases"/>
    <property type="match status" value="1"/>
</dbReference>
<dbReference type="Pfam" id="PF01764">
    <property type="entry name" value="Lipase_3"/>
    <property type="match status" value="1"/>
</dbReference>
<dbReference type="OrthoDB" id="426718at2759"/>
<reference evidence="3" key="1">
    <citation type="journal article" date="2018" name="Nat. Microbiol.">
        <title>Leveraging single-cell genomics to expand the fungal tree of life.</title>
        <authorList>
            <person name="Ahrendt S.R."/>
            <person name="Quandt C.A."/>
            <person name="Ciobanu D."/>
            <person name="Clum A."/>
            <person name="Salamov A."/>
            <person name="Andreopoulos B."/>
            <person name="Cheng J.F."/>
            <person name="Woyke T."/>
            <person name="Pelin A."/>
            <person name="Henrissat B."/>
            <person name="Reynolds N.K."/>
            <person name="Benny G.L."/>
            <person name="Smith M.E."/>
            <person name="James T.Y."/>
            <person name="Grigoriev I.V."/>
        </authorList>
    </citation>
    <scope>NUCLEOTIDE SEQUENCE [LARGE SCALE GENOMIC DNA]</scope>
    <source>
        <strain evidence="3">RSA 468</strain>
    </source>
</reference>
<name>A0A4P9ZXR4_9FUNG</name>
<accession>A0A4P9ZXR4</accession>
<keyword evidence="2" id="KW-0378">Hydrolase</keyword>
<keyword evidence="3" id="KW-1185">Reference proteome</keyword>
<dbReference type="InterPro" id="IPR002921">
    <property type="entry name" value="Fungal_lipase-type"/>
</dbReference>
<dbReference type="InterPro" id="IPR051218">
    <property type="entry name" value="Sec_MonoDiacylglyc_Lipase"/>
</dbReference>
<evidence type="ECO:0000313" key="2">
    <source>
        <dbReference type="EMBL" id="RKP37702.1"/>
    </source>
</evidence>